<evidence type="ECO:0000313" key="2">
    <source>
        <dbReference type="Proteomes" id="UP001148299"/>
    </source>
</evidence>
<keyword evidence="2" id="KW-1185">Reference proteome</keyword>
<organism evidence="1 2">
    <name type="scientific">Penicillium brevicompactum</name>
    <dbReference type="NCBI Taxonomy" id="5074"/>
    <lineage>
        <taxon>Eukaryota</taxon>
        <taxon>Fungi</taxon>
        <taxon>Dikarya</taxon>
        <taxon>Ascomycota</taxon>
        <taxon>Pezizomycotina</taxon>
        <taxon>Eurotiomycetes</taxon>
        <taxon>Eurotiomycetidae</taxon>
        <taxon>Eurotiales</taxon>
        <taxon>Aspergillaceae</taxon>
        <taxon>Penicillium</taxon>
    </lineage>
</organism>
<comment type="caution">
    <text evidence="1">The sequence shown here is derived from an EMBL/GenBank/DDBJ whole genome shotgun (WGS) entry which is preliminary data.</text>
</comment>
<dbReference type="EMBL" id="JAPZBR010000001">
    <property type="protein sequence ID" value="KAJ5367424.1"/>
    <property type="molecule type" value="Genomic_DNA"/>
</dbReference>
<dbReference type="Proteomes" id="UP001148299">
    <property type="component" value="Unassembled WGS sequence"/>
</dbReference>
<accession>A0A9W9RXZ3</accession>
<gene>
    <name evidence="1" type="ORF">N7541_001365</name>
</gene>
<name>A0A9W9RXZ3_PENBR</name>
<reference evidence="1" key="2">
    <citation type="journal article" date="2023" name="IMA Fungus">
        <title>Comparative genomic study of the Penicillium genus elucidates a diverse pangenome and 15 lateral gene transfer events.</title>
        <authorList>
            <person name="Petersen C."/>
            <person name="Sorensen T."/>
            <person name="Nielsen M.R."/>
            <person name="Sondergaard T.E."/>
            <person name="Sorensen J.L."/>
            <person name="Fitzpatrick D.A."/>
            <person name="Frisvad J.C."/>
            <person name="Nielsen K.L."/>
        </authorList>
    </citation>
    <scope>NUCLEOTIDE SEQUENCE</scope>
    <source>
        <strain evidence="1">IBT 35675</strain>
    </source>
</reference>
<proteinExistence type="predicted"/>
<evidence type="ECO:0000313" key="1">
    <source>
        <dbReference type="EMBL" id="KAJ5367424.1"/>
    </source>
</evidence>
<sequence>MRLFSALSAAGPDDWVSRVIDLARNNAERRDGVIDALNYHTNLRHLVERIAALAPGSLEAECYRSLIQEWVLSPPS</sequence>
<protein>
    <submittedName>
        <fullName evidence="1">Uncharacterized protein</fullName>
    </submittedName>
</protein>
<reference evidence="1" key="1">
    <citation type="submission" date="2022-12" db="EMBL/GenBank/DDBJ databases">
        <authorList>
            <person name="Petersen C."/>
        </authorList>
    </citation>
    <scope>NUCLEOTIDE SEQUENCE</scope>
    <source>
        <strain evidence="1">IBT 35675</strain>
    </source>
</reference>
<dbReference type="AlphaFoldDB" id="A0A9W9RXZ3"/>